<keyword evidence="1" id="KW-1133">Transmembrane helix</keyword>
<dbReference type="RefSeq" id="WP_175152667.1">
    <property type="nucleotide sequence ID" value="NZ_CADIKK010000033.1"/>
</dbReference>
<name>A0A6S7BJN1_9BURK</name>
<accession>A0A6S7BJN1</accession>
<keyword evidence="1" id="KW-0812">Transmembrane</keyword>
<evidence type="ECO:0000256" key="2">
    <source>
        <dbReference type="SAM" id="SignalP"/>
    </source>
</evidence>
<organism evidence="3 4">
    <name type="scientific">Paraburkholderia ultramafica</name>
    <dbReference type="NCBI Taxonomy" id="1544867"/>
    <lineage>
        <taxon>Bacteria</taxon>
        <taxon>Pseudomonadati</taxon>
        <taxon>Pseudomonadota</taxon>
        <taxon>Betaproteobacteria</taxon>
        <taxon>Burkholderiales</taxon>
        <taxon>Burkholderiaceae</taxon>
        <taxon>Paraburkholderia</taxon>
    </lineage>
</organism>
<feature type="signal peptide" evidence="2">
    <location>
        <begin position="1"/>
        <end position="29"/>
    </location>
</feature>
<protein>
    <recommendedName>
        <fullName evidence="5">Type IV secretion system protein VirB2</fullName>
    </recommendedName>
</protein>
<evidence type="ECO:0008006" key="5">
    <source>
        <dbReference type="Google" id="ProtNLM"/>
    </source>
</evidence>
<keyword evidence="2" id="KW-0732">Signal</keyword>
<sequence>MNPKKVSHDGLKHIGLSFLLLLSATAAHAAGLAQAASVMSMLQSNLTTLIPVVATVALMIIAVFYAMRMIHKDAFVHWFVGILIVGSAAEITAMIVG</sequence>
<evidence type="ECO:0000256" key="1">
    <source>
        <dbReference type="SAM" id="Phobius"/>
    </source>
</evidence>
<dbReference type="EMBL" id="CADIKK010000033">
    <property type="protein sequence ID" value="CAB3802637.1"/>
    <property type="molecule type" value="Genomic_DNA"/>
</dbReference>
<dbReference type="Pfam" id="PF04956">
    <property type="entry name" value="TrbC"/>
    <property type="match status" value="1"/>
</dbReference>
<dbReference type="AlphaFoldDB" id="A0A6S7BJN1"/>
<dbReference type="InterPro" id="IPR007039">
    <property type="entry name" value="TrbC/VirB2"/>
</dbReference>
<evidence type="ECO:0000313" key="3">
    <source>
        <dbReference type="EMBL" id="CAB3802637.1"/>
    </source>
</evidence>
<gene>
    <name evidence="3" type="ORF">LMG28614_05662</name>
</gene>
<dbReference type="Proteomes" id="UP000494365">
    <property type="component" value="Unassembled WGS sequence"/>
</dbReference>
<proteinExistence type="predicted"/>
<feature type="transmembrane region" description="Helical" evidence="1">
    <location>
        <begin position="45"/>
        <end position="67"/>
    </location>
</feature>
<evidence type="ECO:0000313" key="4">
    <source>
        <dbReference type="Proteomes" id="UP000494365"/>
    </source>
</evidence>
<reference evidence="3 4" key="1">
    <citation type="submission" date="2020-04" db="EMBL/GenBank/DDBJ databases">
        <authorList>
            <person name="De Canck E."/>
        </authorList>
    </citation>
    <scope>NUCLEOTIDE SEQUENCE [LARGE SCALE GENOMIC DNA]</scope>
    <source>
        <strain evidence="3 4">LMG 28614</strain>
    </source>
</reference>
<keyword evidence="1" id="KW-0472">Membrane</keyword>
<keyword evidence="4" id="KW-1185">Reference proteome</keyword>
<feature type="transmembrane region" description="Helical" evidence="1">
    <location>
        <begin position="74"/>
        <end position="96"/>
    </location>
</feature>
<feature type="chain" id="PRO_5028836837" description="Type IV secretion system protein VirB2" evidence="2">
    <location>
        <begin position="30"/>
        <end position="97"/>
    </location>
</feature>